<name>A0AAE0RP68_9BIVA</name>
<dbReference type="PANTHER" id="PTHR18841:SF0">
    <property type="entry name" value="VITELLINE MEMBRANE OUTER LAYER 1 HOMOLOG A-RELATED"/>
    <property type="match status" value="1"/>
</dbReference>
<feature type="signal peptide" evidence="1">
    <location>
        <begin position="1"/>
        <end position="24"/>
    </location>
</feature>
<dbReference type="GO" id="GO:0005615">
    <property type="term" value="C:extracellular space"/>
    <property type="evidence" value="ECO:0007669"/>
    <property type="project" value="TreeGrafter"/>
</dbReference>
<keyword evidence="3" id="KW-1185">Reference proteome</keyword>
<dbReference type="AlphaFoldDB" id="A0AAE0RP68"/>
<reference evidence="2" key="2">
    <citation type="journal article" date="2021" name="Genome Biol. Evol.">
        <title>Developing a high-quality reference genome for a parasitic bivalve with doubly uniparental inheritance (Bivalvia: Unionida).</title>
        <authorList>
            <person name="Smith C.H."/>
        </authorList>
    </citation>
    <scope>NUCLEOTIDE SEQUENCE</scope>
    <source>
        <strain evidence="2">CHS0354</strain>
        <tissue evidence="2">Mantle</tissue>
    </source>
</reference>
<evidence type="ECO:0008006" key="4">
    <source>
        <dbReference type="Google" id="ProtNLM"/>
    </source>
</evidence>
<dbReference type="Pfam" id="PF03762">
    <property type="entry name" value="VOMI"/>
    <property type="match status" value="2"/>
</dbReference>
<organism evidence="2 3">
    <name type="scientific">Potamilus streckersoni</name>
    <dbReference type="NCBI Taxonomy" id="2493646"/>
    <lineage>
        <taxon>Eukaryota</taxon>
        <taxon>Metazoa</taxon>
        <taxon>Spiralia</taxon>
        <taxon>Lophotrochozoa</taxon>
        <taxon>Mollusca</taxon>
        <taxon>Bivalvia</taxon>
        <taxon>Autobranchia</taxon>
        <taxon>Heteroconchia</taxon>
        <taxon>Palaeoheterodonta</taxon>
        <taxon>Unionida</taxon>
        <taxon>Unionoidea</taxon>
        <taxon>Unionidae</taxon>
        <taxon>Ambleminae</taxon>
        <taxon>Lampsilini</taxon>
        <taxon>Potamilus</taxon>
    </lineage>
</organism>
<dbReference type="PANTHER" id="PTHR18841">
    <property type="entry name" value="VITELLINE MEMBRANE OUTER LAYER PROTEIN I-RELATED"/>
    <property type="match status" value="1"/>
</dbReference>
<dbReference type="SUPFAM" id="SSF51092">
    <property type="entry name" value="Vitelline membrane outer protein-I (VMO-I)"/>
    <property type="match status" value="2"/>
</dbReference>
<dbReference type="Gene3D" id="2.100.10.20">
    <property type="entry name" value="Vitelline membrane outer layer protein I (VOMI)"/>
    <property type="match status" value="1"/>
</dbReference>
<reference evidence="2" key="1">
    <citation type="journal article" date="2021" name="Genome Biol. Evol.">
        <title>A High-Quality Reference Genome for a Parasitic Bivalve with Doubly Uniparental Inheritance (Bivalvia: Unionida).</title>
        <authorList>
            <person name="Smith C.H."/>
        </authorList>
    </citation>
    <scope>NUCLEOTIDE SEQUENCE</scope>
    <source>
        <strain evidence="2">CHS0354</strain>
    </source>
</reference>
<protein>
    <recommendedName>
        <fullName evidence="4">Vitelline membrane outer layer protein 1 homolog</fullName>
    </recommendedName>
</protein>
<keyword evidence="1" id="KW-0732">Signal</keyword>
<dbReference type="Proteomes" id="UP001195483">
    <property type="component" value="Unassembled WGS sequence"/>
</dbReference>
<evidence type="ECO:0000313" key="2">
    <source>
        <dbReference type="EMBL" id="KAK3576978.1"/>
    </source>
</evidence>
<comment type="caution">
    <text evidence="2">The sequence shown here is derived from an EMBL/GenBank/DDBJ whole genome shotgun (WGS) entry which is preliminary data.</text>
</comment>
<gene>
    <name evidence="2" type="ORF">CHS0354_005981</name>
</gene>
<reference evidence="2" key="3">
    <citation type="submission" date="2023-05" db="EMBL/GenBank/DDBJ databases">
        <authorList>
            <person name="Smith C.H."/>
        </authorList>
    </citation>
    <scope>NUCLEOTIDE SEQUENCE</scope>
    <source>
        <strain evidence="2">CHS0354</strain>
        <tissue evidence="2">Mantle</tissue>
    </source>
</reference>
<feature type="chain" id="PRO_5042212552" description="Vitelline membrane outer layer protein 1 homolog" evidence="1">
    <location>
        <begin position="25"/>
        <end position="279"/>
    </location>
</feature>
<dbReference type="EMBL" id="JAEAOA010000424">
    <property type="protein sequence ID" value="KAK3576978.1"/>
    <property type="molecule type" value="Genomic_DNA"/>
</dbReference>
<sequence>MTASLLKKLMLCILCIRVITQTFGTTLTGSISTDEPTITNTSAFVKKSGFIVVNDAPRNVVKILTVANGGQWGDWHGPHFCADGSFAVGYNMKIELNQNAGDDSGLNAILLQCEFVEGSRYGGQVGSGEGTWGNWMGWTRCDNQAGAHDFLTSFSLQVEPSQACKSTILTYITMERSTCLTIAFKSCRKTVSFEEFRNGGAIDDTSANYVKFTCRDLTSDNNQTELAHPPGHGLWGSYGGWSESCPINSAICGIQTRIEASQHGGDDTALNDVKFFCCE</sequence>
<accession>A0AAE0RP68</accession>
<dbReference type="InterPro" id="IPR036706">
    <property type="entry name" value="VOMI_sf"/>
</dbReference>
<dbReference type="InterPro" id="IPR005515">
    <property type="entry name" value="VOMI"/>
</dbReference>
<evidence type="ECO:0000256" key="1">
    <source>
        <dbReference type="SAM" id="SignalP"/>
    </source>
</evidence>
<proteinExistence type="predicted"/>
<evidence type="ECO:0000313" key="3">
    <source>
        <dbReference type="Proteomes" id="UP001195483"/>
    </source>
</evidence>